<dbReference type="PANTHER" id="PTHR43775">
    <property type="entry name" value="FATTY ACID SYNTHASE"/>
    <property type="match status" value="1"/>
</dbReference>
<dbReference type="SMART" id="SM01294">
    <property type="entry name" value="PKS_PP_betabranch"/>
    <property type="match status" value="1"/>
</dbReference>
<proteinExistence type="predicted"/>
<feature type="region of interest" description="Disordered" evidence="5">
    <location>
        <begin position="21"/>
        <end position="40"/>
    </location>
</feature>
<comment type="caution">
    <text evidence="7">The sequence shown here is derived from an EMBL/GenBank/DDBJ whole genome shotgun (WGS) entry which is preliminary data.</text>
</comment>
<protein>
    <submittedName>
        <fullName evidence="7">Acyl carrier protein</fullName>
    </submittedName>
</protein>
<dbReference type="PROSITE" id="PS50075">
    <property type="entry name" value="CARRIER"/>
    <property type="match status" value="1"/>
</dbReference>
<accession>A0ABS0RCU3</accession>
<evidence type="ECO:0000256" key="2">
    <source>
        <dbReference type="ARBA" id="ARBA00022553"/>
    </source>
</evidence>
<evidence type="ECO:0000259" key="6">
    <source>
        <dbReference type="PROSITE" id="PS50075"/>
    </source>
</evidence>
<keyword evidence="2" id="KW-0597">Phosphoprotein</keyword>
<dbReference type="InterPro" id="IPR020806">
    <property type="entry name" value="PKS_PP-bd"/>
</dbReference>
<feature type="non-terminal residue" evidence="7">
    <location>
        <position position="1"/>
    </location>
</feature>
<keyword evidence="3" id="KW-0808">Transferase</keyword>
<dbReference type="Pfam" id="PF00550">
    <property type="entry name" value="PP-binding"/>
    <property type="match status" value="1"/>
</dbReference>
<sequence>AFTAARPRPLIDDLPRVAKALRGGDGDGDQANEVADGAPGLRERLAGLSATEREDTVLELVRTHVASALGHASADEVEAGRAFNELGFDSLTAVELRTRLGAATGLKLPASLVYDYPTPAALAEHLLTELVPDGPGHGPGHALPDVDLDPQDAELRRTLATIPMSRIREAGLLDTLLRLAEPQAATSDPSRAEDGAESIDEMDVQHLIDMALDLDSLDGNDS</sequence>
<dbReference type="Gene3D" id="1.10.1200.10">
    <property type="entry name" value="ACP-like"/>
    <property type="match status" value="1"/>
</dbReference>
<dbReference type="Proteomes" id="UP000638849">
    <property type="component" value="Unassembled WGS sequence"/>
</dbReference>
<gene>
    <name evidence="7" type="ORF">JBF12_20005</name>
</gene>
<name>A0ABS0RCU3_9ACTN</name>
<dbReference type="PANTHER" id="PTHR43775:SF51">
    <property type="entry name" value="INACTIVE PHENOLPHTHIOCEROL SYNTHESIS POLYKETIDE SYNTHASE TYPE I PKS1-RELATED"/>
    <property type="match status" value="1"/>
</dbReference>
<organism evidence="7 8">
    <name type="scientific">Streptomyces javensis</name>
    <dbReference type="NCBI Taxonomy" id="114698"/>
    <lineage>
        <taxon>Bacteria</taxon>
        <taxon>Bacillati</taxon>
        <taxon>Actinomycetota</taxon>
        <taxon>Actinomycetes</taxon>
        <taxon>Kitasatosporales</taxon>
        <taxon>Streptomycetaceae</taxon>
        <taxon>Streptomyces</taxon>
        <taxon>Streptomyces violaceusniger group</taxon>
    </lineage>
</organism>
<dbReference type="RefSeq" id="WP_198278190.1">
    <property type="nucleotide sequence ID" value="NZ_JAEEAQ010000182.1"/>
</dbReference>
<evidence type="ECO:0000313" key="8">
    <source>
        <dbReference type="Proteomes" id="UP000638849"/>
    </source>
</evidence>
<dbReference type="InterPro" id="IPR006162">
    <property type="entry name" value="Ppantetheine_attach_site"/>
</dbReference>
<dbReference type="InterPro" id="IPR036736">
    <property type="entry name" value="ACP-like_sf"/>
</dbReference>
<keyword evidence="4" id="KW-0511">Multifunctional enzyme</keyword>
<reference evidence="7 8" key="1">
    <citation type="submission" date="2020-12" db="EMBL/GenBank/DDBJ databases">
        <authorList>
            <person name="Kusuma A.B."/>
            <person name="Nouioui I."/>
            <person name="Goodfellow M."/>
        </authorList>
    </citation>
    <scope>NUCLEOTIDE SEQUENCE [LARGE SCALE GENOMIC DNA]</scope>
    <source>
        <strain evidence="7 8">DSM 41764</strain>
    </source>
</reference>
<dbReference type="PROSITE" id="PS00012">
    <property type="entry name" value="PHOSPHOPANTETHEINE"/>
    <property type="match status" value="1"/>
</dbReference>
<dbReference type="SUPFAM" id="SSF47336">
    <property type="entry name" value="ACP-like"/>
    <property type="match status" value="1"/>
</dbReference>
<dbReference type="InterPro" id="IPR009081">
    <property type="entry name" value="PP-bd_ACP"/>
</dbReference>
<evidence type="ECO:0000256" key="3">
    <source>
        <dbReference type="ARBA" id="ARBA00022679"/>
    </source>
</evidence>
<evidence type="ECO:0000313" key="7">
    <source>
        <dbReference type="EMBL" id="MBI0315227.1"/>
    </source>
</evidence>
<evidence type="ECO:0000256" key="1">
    <source>
        <dbReference type="ARBA" id="ARBA00022450"/>
    </source>
</evidence>
<keyword evidence="8" id="KW-1185">Reference proteome</keyword>
<dbReference type="InterPro" id="IPR050091">
    <property type="entry name" value="PKS_NRPS_Biosynth_Enz"/>
</dbReference>
<keyword evidence="1" id="KW-0596">Phosphopantetheine</keyword>
<feature type="domain" description="Carrier" evidence="6">
    <location>
        <begin position="55"/>
        <end position="130"/>
    </location>
</feature>
<evidence type="ECO:0000256" key="4">
    <source>
        <dbReference type="ARBA" id="ARBA00023268"/>
    </source>
</evidence>
<dbReference type="EMBL" id="JAEEAQ010000182">
    <property type="protein sequence ID" value="MBI0315227.1"/>
    <property type="molecule type" value="Genomic_DNA"/>
</dbReference>
<dbReference type="SMART" id="SM00823">
    <property type="entry name" value="PKS_PP"/>
    <property type="match status" value="1"/>
</dbReference>
<evidence type="ECO:0000256" key="5">
    <source>
        <dbReference type="SAM" id="MobiDB-lite"/>
    </source>
</evidence>